<evidence type="ECO:0000313" key="2">
    <source>
        <dbReference type="EMBL" id="ROH88734.1"/>
    </source>
</evidence>
<organism evidence="2 3">
    <name type="scientific">Stagnimonas aquatica</name>
    <dbReference type="NCBI Taxonomy" id="2689987"/>
    <lineage>
        <taxon>Bacteria</taxon>
        <taxon>Pseudomonadati</taxon>
        <taxon>Pseudomonadota</taxon>
        <taxon>Gammaproteobacteria</taxon>
        <taxon>Nevskiales</taxon>
        <taxon>Nevskiaceae</taxon>
        <taxon>Stagnimonas</taxon>
    </lineage>
</organism>
<accession>A0A3N0V834</accession>
<keyword evidence="1" id="KW-0732">Signal</keyword>
<name>A0A3N0V834_9GAMM</name>
<comment type="caution">
    <text evidence="2">The sequence shown here is derived from an EMBL/GenBank/DDBJ whole genome shotgun (WGS) entry which is preliminary data.</text>
</comment>
<gene>
    <name evidence="2" type="ORF">ED208_13035</name>
</gene>
<sequence>MRSQRGLRRSLASVALALMPALGWSADHADAPSSTLDPSADITDVFVFREGGRLVGAICFGGAPVPRARVDGPTGRYDPNVLFTYEIDLNGDAQPEHEILIRYGRNAKGEAGVQFENLPGAGAKFVSGPVEKVISAPSGLRVYSGLRDDPFFFDFVGFTATLASFNSSDKPKGTLKFDNARDSFAFRNLTAIVFEMDPTLVVPEPGKLIRVWATANRLVGSAP</sequence>
<dbReference type="Proteomes" id="UP000282106">
    <property type="component" value="Unassembled WGS sequence"/>
</dbReference>
<feature type="signal peptide" evidence="1">
    <location>
        <begin position="1"/>
        <end position="29"/>
    </location>
</feature>
<evidence type="ECO:0000313" key="3">
    <source>
        <dbReference type="Proteomes" id="UP000282106"/>
    </source>
</evidence>
<dbReference type="EMBL" id="RJVO01000006">
    <property type="protein sequence ID" value="ROH88734.1"/>
    <property type="molecule type" value="Genomic_DNA"/>
</dbReference>
<evidence type="ECO:0000256" key="1">
    <source>
        <dbReference type="SAM" id="SignalP"/>
    </source>
</evidence>
<dbReference type="InParanoid" id="A0A3N0V834"/>
<protein>
    <submittedName>
        <fullName evidence="2">DUF4331 domain-containing protein</fullName>
    </submittedName>
</protein>
<keyword evidence="3" id="KW-1185">Reference proteome</keyword>
<dbReference type="AlphaFoldDB" id="A0A3N0V834"/>
<reference evidence="2 3" key="1">
    <citation type="submission" date="2018-10" db="EMBL/GenBank/DDBJ databases">
        <authorList>
            <person name="Chen W.-M."/>
        </authorList>
    </citation>
    <scope>NUCLEOTIDE SEQUENCE [LARGE SCALE GENOMIC DNA]</scope>
    <source>
        <strain evidence="2 3">THS-13</strain>
    </source>
</reference>
<feature type="chain" id="PRO_5018219098" evidence="1">
    <location>
        <begin position="30"/>
        <end position="223"/>
    </location>
</feature>
<proteinExistence type="predicted"/>